<evidence type="ECO:0000313" key="4">
    <source>
        <dbReference type="Proteomes" id="UP001323798"/>
    </source>
</evidence>
<keyword evidence="4" id="KW-1185">Reference proteome</keyword>
<evidence type="ECO:0000313" key="3">
    <source>
        <dbReference type="EMBL" id="WPR89326.1"/>
    </source>
</evidence>
<proteinExistence type="inferred from homology"/>
<dbReference type="EMBL" id="CP139368">
    <property type="protein sequence ID" value="WPR89326.1"/>
    <property type="molecule type" value="Genomic_DNA"/>
</dbReference>
<evidence type="ECO:0000256" key="2">
    <source>
        <dbReference type="ARBA" id="ARBA00023002"/>
    </source>
</evidence>
<dbReference type="CDD" id="cd05233">
    <property type="entry name" value="SDR_c"/>
    <property type="match status" value="1"/>
</dbReference>
<dbReference type="PRINTS" id="PR00081">
    <property type="entry name" value="GDHRDH"/>
</dbReference>
<dbReference type="InterPro" id="IPR036291">
    <property type="entry name" value="NAD(P)-bd_dom_sf"/>
</dbReference>
<dbReference type="Gene3D" id="3.40.50.720">
    <property type="entry name" value="NAD(P)-binding Rossmann-like Domain"/>
    <property type="match status" value="1"/>
</dbReference>
<comment type="similarity">
    <text evidence="1">Belongs to the short-chain dehydrogenases/reductases (SDR) family.</text>
</comment>
<dbReference type="PANTHER" id="PTHR42760">
    <property type="entry name" value="SHORT-CHAIN DEHYDROGENASES/REDUCTASES FAMILY MEMBER"/>
    <property type="match status" value="1"/>
</dbReference>
<dbReference type="InterPro" id="IPR002347">
    <property type="entry name" value="SDR_fam"/>
</dbReference>
<gene>
    <name evidence="3" type="ORF">SM116_16420</name>
</gene>
<dbReference type="Pfam" id="PF13561">
    <property type="entry name" value="adh_short_C2"/>
    <property type="match status" value="1"/>
</dbReference>
<dbReference type="RefSeq" id="WP_320942042.1">
    <property type="nucleotide sequence ID" value="NZ_BAABEU010000001.1"/>
</dbReference>
<dbReference type="PANTHER" id="PTHR42760:SF133">
    <property type="entry name" value="3-OXOACYL-[ACYL-CARRIER-PROTEIN] REDUCTASE"/>
    <property type="match status" value="1"/>
</dbReference>
<dbReference type="SUPFAM" id="SSF51735">
    <property type="entry name" value="NAD(P)-binding Rossmann-fold domains"/>
    <property type="match status" value="1"/>
</dbReference>
<reference evidence="3 4" key="1">
    <citation type="submission" date="2023-11" db="EMBL/GenBank/DDBJ databases">
        <title>Genome sequence of Microbacterium rhizosphaerae KACC 19337.</title>
        <authorList>
            <person name="Choi H."/>
            <person name="Kim S."/>
            <person name="Kim Y."/>
            <person name="Kwon S.-W."/>
            <person name="Heo J."/>
        </authorList>
    </citation>
    <scope>NUCLEOTIDE SEQUENCE [LARGE SCALE GENOMIC DNA]</scope>
    <source>
        <strain evidence="3 4">KACC 19337</strain>
    </source>
</reference>
<evidence type="ECO:0000256" key="1">
    <source>
        <dbReference type="ARBA" id="ARBA00006484"/>
    </source>
</evidence>
<sequence length="240" mass="25172">MDTDAALDLSGESILITGGGGALGQTIVDTLRARGALVESVDLTTGVDAADPAAIDGVLDRLTDEGRLPTIVMCHAGAVGTHPLIDYPLDGFDALVRSNLRSAYVTARQAARRWTSGGMPGHLLFTTSWVAEHPWPEIGPYIATKAAITAMMRQFALELAPHGIRANAIAPGIVGAGMALHQWQTNDDYRRRAGSAIPLGALQTTQSVADACLFLCSRMASYMTGSVLTVDGGASLRPMD</sequence>
<organism evidence="3 4">
    <name type="scientific">Microbacterium rhizosphaerae</name>
    <dbReference type="NCBI Taxonomy" id="1678237"/>
    <lineage>
        <taxon>Bacteria</taxon>
        <taxon>Bacillati</taxon>
        <taxon>Actinomycetota</taxon>
        <taxon>Actinomycetes</taxon>
        <taxon>Micrococcales</taxon>
        <taxon>Microbacteriaceae</taxon>
        <taxon>Microbacterium</taxon>
    </lineage>
</organism>
<keyword evidence="2" id="KW-0560">Oxidoreductase</keyword>
<dbReference type="Proteomes" id="UP001323798">
    <property type="component" value="Chromosome"/>
</dbReference>
<accession>A0ABZ0SPX3</accession>
<name>A0ABZ0SPX3_9MICO</name>
<protein>
    <submittedName>
        <fullName evidence="3">SDR family oxidoreductase</fullName>
    </submittedName>
</protein>